<organism evidence="2 3">
    <name type="scientific">Actinomadura napierensis</name>
    <dbReference type="NCBI Taxonomy" id="267854"/>
    <lineage>
        <taxon>Bacteria</taxon>
        <taxon>Bacillati</taxon>
        <taxon>Actinomycetota</taxon>
        <taxon>Actinomycetes</taxon>
        <taxon>Streptosporangiales</taxon>
        <taxon>Thermomonosporaceae</taxon>
        <taxon>Actinomadura</taxon>
    </lineage>
</organism>
<dbReference type="Proteomes" id="UP001501020">
    <property type="component" value="Unassembled WGS sequence"/>
</dbReference>
<feature type="region of interest" description="Disordered" evidence="1">
    <location>
        <begin position="68"/>
        <end position="111"/>
    </location>
</feature>
<accession>A0ABN2ZTD5</accession>
<name>A0ABN2ZTD5_9ACTN</name>
<comment type="caution">
    <text evidence="2">The sequence shown here is derived from an EMBL/GenBank/DDBJ whole genome shotgun (WGS) entry which is preliminary data.</text>
</comment>
<evidence type="ECO:0000256" key="1">
    <source>
        <dbReference type="SAM" id="MobiDB-lite"/>
    </source>
</evidence>
<evidence type="ECO:0000313" key="2">
    <source>
        <dbReference type="EMBL" id="GAA2146934.1"/>
    </source>
</evidence>
<reference evidence="2 3" key="1">
    <citation type="journal article" date="2019" name="Int. J. Syst. Evol. Microbiol.">
        <title>The Global Catalogue of Microorganisms (GCM) 10K type strain sequencing project: providing services to taxonomists for standard genome sequencing and annotation.</title>
        <authorList>
            <consortium name="The Broad Institute Genomics Platform"/>
            <consortium name="The Broad Institute Genome Sequencing Center for Infectious Disease"/>
            <person name="Wu L."/>
            <person name="Ma J."/>
        </authorList>
    </citation>
    <scope>NUCLEOTIDE SEQUENCE [LARGE SCALE GENOMIC DNA]</scope>
    <source>
        <strain evidence="2 3">JCM 13850</strain>
    </source>
</reference>
<evidence type="ECO:0000313" key="3">
    <source>
        <dbReference type="Proteomes" id="UP001501020"/>
    </source>
</evidence>
<sequence length="111" mass="11716">MSPPGRNPPGRPVVLADVRNRHDKIVEAGQRLDGLRLAGLRPPEAGAAEPGPDPRFRAMLRERLVTAAGSTGASTGTTAGTGVHAADRARDRLSDTDRNEARDDGRNAQSD</sequence>
<keyword evidence="3" id="KW-1185">Reference proteome</keyword>
<dbReference type="EMBL" id="BAAAMR010000045">
    <property type="protein sequence ID" value="GAA2146934.1"/>
    <property type="molecule type" value="Genomic_DNA"/>
</dbReference>
<feature type="compositionally biased region" description="Low complexity" evidence="1">
    <location>
        <begin position="68"/>
        <end position="84"/>
    </location>
</feature>
<feature type="compositionally biased region" description="Basic and acidic residues" evidence="1">
    <location>
        <begin position="85"/>
        <end position="111"/>
    </location>
</feature>
<proteinExistence type="predicted"/>
<gene>
    <name evidence="2" type="ORF">GCM10009727_48640</name>
</gene>
<protein>
    <submittedName>
        <fullName evidence="2">Uncharacterized protein</fullName>
    </submittedName>
</protein>